<evidence type="ECO:0000313" key="5">
    <source>
        <dbReference type="Proteomes" id="UP000095283"/>
    </source>
</evidence>
<dbReference type="SUPFAM" id="SSF57535">
    <property type="entry name" value="Complement control module/SCR domain"/>
    <property type="match status" value="1"/>
</dbReference>
<name>A0A1I7XRQ1_HETBA</name>
<evidence type="ECO:0000259" key="4">
    <source>
        <dbReference type="PROSITE" id="PS50923"/>
    </source>
</evidence>
<evidence type="ECO:0000313" key="6">
    <source>
        <dbReference type="WBParaSite" id="Hba_20014"/>
    </source>
</evidence>
<dbReference type="InterPro" id="IPR008979">
    <property type="entry name" value="Galactose-bd-like_sf"/>
</dbReference>
<keyword evidence="5" id="KW-1185">Reference proteome</keyword>
<dbReference type="InterPro" id="IPR035976">
    <property type="entry name" value="Sushi/SCR/CCP_sf"/>
</dbReference>
<evidence type="ECO:0000256" key="1">
    <source>
        <dbReference type="ARBA" id="ARBA00023157"/>
    </source>
</evidence>
<feature type="disulfide bond" evidence="2">
    <location>
        <begin position="14"/>
        <end position="57"/>
    </location>
</feature>
<dbReference type="CDD" id="cd00033">
    <property type="entry name" value="CCP"/>
    <property type="match status" value="1"/>
</dbReference>
<dbReference type="SUPFAM" id="SSF49785">
    <property type="entry name" value="Galactose-binding domain-like"/>
    <property type="match status" value="1"/>
</dbReference>
<keyword evidence="3" id="KW-0812">Transmembrane</keyword>
<keyword evidence="2" id="KW-0768">Sushi</keyword>
<feature type="disulfide bond" evidence="2">
    <location>
        <begin position="43"/>
        <end position="70"/>
    </location>
</feature>
<dbReference type="SMART" id="SM00032">
    <property type="entry name" value="CCP"/>
    <property type="match status" value="1"/>
</dbReference>
<evidence type="ECO:0000256" key="2">
    <source>
        <dbReference type="PROSITE-ProRule" id="PRU00302"/>
    </source>
</evidence>
<dbReference type="Proteomes" id="UP000095283">
    <property type="component" value="Unplaced"/>
</dbReference>
<keyword evidence="1 2" id="KW-1015">Disulfide bond</keyword>
<protein>
    <submittedName>
        <fullName evidence="6">Sushi domain-containing protein</fullName>
    </submittedName>
</protein>
<organism evidence="5 6">
    <name type="scientific">Heterorhabditis bacteriophora</name>
    <name type="common">Entomopathogenic nematode worm</name>
    <dbReference type="NCBI Taxonomy" id="37862"/>
    <lineage>
        <taxon>Eukaryota</taxon>
        <taxon>Metazoa</taxon>
        <taxon>Ecdysozoa</taxon>
        <taxon>Nematoda</taxon>
        <taxon>Chromadorea</taxon>
        <taxon>Rhabditida</taxon>
        <taxon>Rhabditina</taxon>
        <taxon>Rhabditomorpha</taxon>
        <taxon>Strongyloidea</taxon>
        <taxon>Heterorhabditidae</taxon>
        <taxon>Heterorhabditis</taxon>
    </lineage>
</organism>
<feature type="domain" description="Sushi" evidence="4">
    <location>
        <begin position="12"/>
        <end position="72"/>
    </location>
</feature>
<dbReference type="Gene3D" id="2.10.70.10">
    <property type="entry name" value="Complement Module, domain 1"/>
    <property type="match status" value="1"/>
</dbReference>
<dbReference type="Pfam" id="PF00084">
    <property type="entry name" value="Sushi"/>
    <property type="match status" value="1"/>
</dbReference>
<dbReference type="Gene3D" id="2.60.120.260">
    <property type="entry name" value="Galactose-binding domain-like"/>
    <property type="match status" value="1"/>
</dbReference>
<accession>A0A1I7XRQ1</accession>
<keyword evidence="3" id="KW-1133">Transmembrane helix</keyword>
<keyword evidence="3" id="KW-0472">Membrane</keyword>
<proteinExistence type="predicted"/>
<dbReference type="AlphaFoldDB" id="A0A1I7XRQ1"/>
<sequence length="241" mass="26733">MLVFYINLSFSLYCLQPFVPENAHVIFNEPGPYVPDTVAKYSCALGFERIGQEKRTCLSNGTWSGSAPVCALDIAVNKPVEQSSGGPPSASRGFCYITNNDTKSWWEVELLGSYSIHSIVMQSGKQSSNLVSIELMLDTGDLKSCDISSHSLSDSNIISVICSYDHVSKVRIITANRLELCAVHVYATNAGLIIYIKNMFGFTIVFCFLLGVVYRSLAYSTDYRRVKRSFFARRPVNGEIT</sequence>
<feature type="transmembrane region" description="Helical" evidence="3">
    <location>
        <begin position="199"/>
        <end position="218"/>
    </location>
</feature>
<dbReference type="PROSITE" id="PS50923">
    <property type="entry name" value="SUSHI"/>
    <property type="match status" value="1"/>
</dbReference>
<reference evidence="6" key="1">
    <citation type="submission" date="2016-11" db="UniProtKB">
        <authorList>
            <consortium name="WormBaseParasite"/>
        </authorList>
    </citation>
    <scope>IDENTIFICATION</scope>
</reference>
<evidence type="ECO:0000256" key="3">
    <source>
        <dbReference type="SAM" id="Phobius"/>
    </source>
</evidence>
<dbReference type="InterPro" id="IPR000436">
    <property type="entry name" value="Sushi_SCR_CCP_dom"/>
</dbReference>
<dbReference type="WBParaSite" id="Hba_20014">
    <property type="protein sequence ID" value="Hba_20014"/>
    <property type="gene ID" value="Hba_20014"/>
</dbReference>